<proteinExistence type="predicted"/>
<sequence>MADLTTTQTPTRRHLRQGGGRSRREPRGTTTIPAQVVARVAEQAASELAYVGSAAGGLLGIGARREFRGRPDASCDLYGTTAVLRLDVGMTFPIPLREATEQLREHVRARVEQLTGFNVSRIDIDISWLDPSSRVRGRLR</sequence>
<dbReference type="RefSeq" id="WP_200275955.1">
    <property type="nucleotide sequence ID" value="NZ_CP066802.1"/>
</dbReference>
<dbReference type="EMBL" id="CP066802">
    <property type="protein sequence ID" value="QQM67401.1"/>
    <property type="molecule type" value="Genomic_DNA"/>
</dbReference>
<feature type="compositionally biased region" description="Polar residues" evidence="1">
    <location>
        <begin position="1"/>
        <end position="10"/>
    </location>
</feature>
<evidence type="ECO:0000313" key="3">
    <source>
        <dbReference type="Proteomes" id="UP000595895"/>
    </source>
</evidence>
<evidence type="ECO:0000256" key="1">
    <source>
        <dbReference type="SAM" id="MobiDB-lite"/>
    </source>
</evidence>
<protein>
    <submittedName>
        <fullName evidence="2">Asp23/Gls24 family envelope stress response protein</fullName>
    </submittedName>
</protein>
<dbReference type="KEGG" id="awe:JG540_00340"/>
<organism evidence="2 3">
    <name type="scientific">Actinomyces weissii</name>
    <dbReference type="NCBI Taxonomy" id="675090"/>
    <lineage>
        <taxon>Bacteria</taxon>
        <taxon>Bacillati</taxon>
        <taxon>Actinomycetota</taxon>
        <taxon>Actinomycetes</taxon>
        <taxon>Actinomycetales</taxon>
        <taxon>Actinomycetaceae</taxon>
        <taxon>Actinomyces</taxon>
    </lineage>
</organism>
<reference evidence="2 3" key="1">
    <citation type="submission" date="2020-12" db="EMBL/GenBank/DDBJ databases">
        <authorList>
            <person name="Zhou J."/>
        </authorList>
    </citation>
    <scope>NUCLEOTIDE SEQUENCE [LARGE SCALE GENOMIC DNA]</scope>
    <source>
        <strain evidence="2 3">CCUG 61299</strain>
    </source>
</reference>
<evidence type="ECO:0000313" key="2">
    <source>
        <dbReference type="EMBL" id="QQM67401.1"/>
    </source>
</evidence>
<gene>
    <name evidence="2" type="ORF">JG540_00340</name>
</gene>
<accession>A0A7T7M9I2</accession>
<dbReference type="Proteomes" id="UP000595895">
    <property type="component" value="Chromosome"/>
</dbReference>
<name>A0A7T7M9I2_9ACTO</name>
<keyword evidence="3" id="KW-1185">Reference proteome</keyword>
<feature type="region of interest" description="Disordered" evidence="1">
    <location>
        <begin position="1"/>
        <end position="30"/>
    </location>
</feature>
<dbReference type="AlphaFoldDB" id="A0A7T7M9I2"/>